<dbReference type="RefSeq" id="WP_132703713.1">
    <property type="nucleotide sequence ID" value="NZ_SLZR01000023.1"/>
</dbReference>
<reference evidence="2 3" key="1">
    <citation type="submission" date="2019-03" db="EMBL/GenBank/DDBJ databases">
        <title>Genomic Encyclopedia of Archaeal and Bacterial Type Strains, Phase II (KMG-II): from individual species to whole genera.</title>
        <authorList>
            <person name="Goeker M."/>
        </authorList>
    </citation>
    <scope>NUCLEOTIDE SEQUENCE [LARGE SCALE GENOMIC DNA]</scope>
    <source>
        <strain evidence="2 3">DSM 15388</strain>
    </source>
</reference>
<dbReference type="InterPro" id="IPR050138">
    <property type="entry name" value="DHOase/Allantoinase_Hydrolase"/>
</dbReference>
<dbReference type="SUPFAM" id="SSF51556">
    <property type="entry name" value="Metallo-dependent hydrolases"/>
    <property type="match status" value="1"/>
</dbReference>
<dbReference type="PANTHER" id="PTHR43668">
    <property type="entry name" value="ALLANTOINASE"/>
    <property type="match status" value="1"/>
</dbReference>
<evidence type="ECO:0000313" key="3">
    <source>
        <dbReference type="Proteomes" id="UP000295793"/>
    </source>
</evidence>
<dbReference type="PANTHER" id="PTHR43668:SF2">
    <property type="entry name" value="ALLANTOINASE"/>
    <property type="match status" value="1"/>
</dbReference>
<dbReference type="EMBL" id="SLZR01000023">
    <property type="protein sequence ID" value="TCS36687.1"/>
    <property type="molecule type" value="Genomic_DNA"/>
</dbReference>
<protein>
    <submittedName>
        <fullName evidence="2">Allantoinase</fullName>
    </submittedName>
</protein>
<dbReference type="InterPro" id="IPR032466">
    <property type="entry name" value="Metal_Hydrolase"/>
</dbReference>
<dbReference type="GO" id="GO:0004038">
    <property type="term" value="F:allantoinase activity"/>
    <property type="evidence" value="ECO:0007669"/>
    <property type="project" value="TreeGrafter"/>
</dbReference>
<dbReference type="Proteomes" id="UP000295793">
    <property type="component" value="Unassembled WGS sequence"/>
</dbReference>
<dbReference type="OrthoDB" id="5687299at2"/>
<evidence type="ECO:0000259" key="1">
    <source>
        <dbReference type="Pfam" id="PF01979"/>
    </source>
</evidence>
<feature type="domain" description="Amidohydrolase-related" evidence="1">
    <location>
        <begin position="57"/>
        <end position="435"/>
    </location>
</feature>
<dbReference type="Gene3D" id="2.30.40.10">
    <property type="entry name" value="Urease, subunit C, domain 1"/>
    <property type="match status" value="1"/>
</dbReference>
<dbReference type="SUPFAM" id="SSF51338">
    <property type="entry name" value="Composite domain of metallo-dependent hydrolases"/>
    <property type="match status" value="1"/>
</dbReference>
<dbReference type="AlphaFoldDB" id="A0A4R3HU05"/>
<evidence type="ECO:0000313" key="2">
    <source>
        <dbReference type="EMBL" id="TCS36687.1"/>
    </source>
</evidence>
<name>A0A4R3HU05_9GAMM</name>
<dbReference type="InterPro" id="IPR006680">
    <property type="entry name" value="Amidohydro-rel"/>
</dbReference>
<dbReference type="GO" id="GO:0005737">
    <property type="term" value="C:cytoplasm"/>
    <property type="evidence" value="ECO:0007669"/>
    <property type="project" value="TreeGrafter"/>
</dbReference>
<proteinExistence type="predicted"/>
<dbReference type="Gene3D" id="3.20.20.140">
    <property type="entry name" value="Metal-dependent hydrolases"/>
    <property type="match status" value="1"/>
</dbReference>
<accession>A0A4R3HU05</accession>
<keyword evidence="3" id="KW-1185">Reference proteome</keyword>
<dbReference type="InterPro" id="IPR011059">
    <property type="entry name" value="Metal-dep_hydrolase_composite"/>
</dbReference>
<dbReference type="GO" id="GO:0006145">
    <property type="term" value="P:purine nucleobase catabolic process"/>
    <property type="evidence" value="ECO:0007669"/>
    <property type="project" value="TreeGrafter"/>
</dbReference>
<dbReference type="Pfam" id="PF01979">
    <property type="entry name" value="Amidohydro_1"/>
    <property type="match status" value="1"/>
</dbReference>
<organism evidence="2 3">
    <name type="scientific">Reinekea marinisedimentorum</name>
    <dbReference type="NCBI Taxonomy" id="230495"/>
    <lineage>
        <taxon>Bacteria</taxon>
        <taxon>Pseudomonadati</taxon>
        <taxon>Pseudomonadota</taxon>
        <taxon>Gammaproteobacteria</taxon>
        <taxon>Oceanospirillales</taxon>
        <taxon>Saccharospirillaceae</taxon>
        <taxon>Reinekea</taxon>
    </lineage>
</organism>
<comment type="caution">
    <text evidence="2">The sequence shown here is derived from an EMBL/GenBank/DDBJ whole genome shotgun (WGS) entry which is preliminary data.</text>
</comment>
<sequence length="460" mass="50788">MQDTKIYDQLLLGHVVLHDCEIPKGYVAIHGGLVADVGDATSGHPEASVVEDFGSNFLLPGCIDAQTHSRSQKDNEDFIWSTRTAAAGGVTTIVDMPYDAGLLICNAERFNQKKQQAAEQARVDFALYGTAHPEEGSTKLAELAEAGAIGYKFSTFGTDPDRFPRIPPYQMHDCFKTVAELGLVCGVHNEDDESVKHLIEQVKAQGKRDYQSHTLSRPKYTENLAIAQVYELGADTGCRAHIVHCSNKRGIDICKSFQDQGFESTTEVCLHYFTLCEEEDVARLVGKGKVNPPIRDGAEREALWQHLDQGNITAVSTDHVSWSEDRKNKPNMFENASGATGLELLLTLMLTGAEARDIAFHKVVKALSWNVARLFKLDNCKGALEVGKDADIAVVRREPYQYKATSSGHSFTDWSPYDGRTVNYRVSKTMLRGQWIFDGKDVLAEPGSGQFVSPLTKRAN</sequence>
<gene>
    <name evidence="2" type="ORF">BCF53_1239</name>
</gene>